<name>A0AAV3XE98_9CYAN</name>
<organism evidence="2 3">
    <name type="scientific">Microseira wollei NIES-4236</name>
    <dbReference type="NCBI Taxonomy" id="2530354"/>
    <lineage>
        <taxon>Bacteria</taxon>
        <taxon>Bacillati</taxon>
        <taxon>Cyanobacteriota</taxon>
        <taxon>Cyanophyceae</taxon>
        <taxon>Oscillatoriophycideae</taxon>
        <taxon>Aerosakkonematales</taxon>
        <taxon>Aerosakkonemataceae</taxon>
        <taxon>Microseira</taxon>
    </lineage>
</organism>
<dbReference type="InterPro" id="IPR007560">
    <property type="entry name" value="Restrct_endonuc_IV_Mrr"/>
</dbReference>
<dbReference type="SUPFAM" id="SSF52980">
    <property type="entry name" value="Restriction endonuclease-like"/>
    <property type="match status" value="1"/>
</dbReference>
<proteinExistence type="predicted"/>
<dbReference type="RefSeq" id="WP_226583045.1">
    <property type="nucleotide sequence ID" value="NZ_BLAY01000052.1"/>
</dbReference>
<feature type="domain" description="Restriction endonuclease type IV Mrr" evidence="1">
    <location>
        <begin position="51"/>
        <end position="160"/>
    </location>
</feature>
<evidence type="ECO:0000313" key="2">
    <source>
        <dbReference type="EMBL" id="GET38774.1"/>
    </source>
</evidence>
<gene>
    <name evidence="2" type="ORF">MiSe_35330</name>
</gene>
<comment type="caution">
    <text evidence="2">The sequence shown here is derived from an EMBL/GenBank/DDBJ whole genome shotgun (WGS) entry which is preliminary data.</text>
</comment>
<dbReference type="GO" id="GO:0009307">
    <property type="term" value="P:DNA restriction-modification system"/>
    <property type="evidence" value="ECO:0007669"/>
    <property type="project" value="InterPro"/>
</dbReference>
<accession>A0AAV3XE98</accession>
<protein>
    <recommendedName>
        <fullName evidence="1">Restriction endonuclease type IV Mrr domain-containing protein</fullName>
    </recommendedName>
</protein>
<dbReference type="EMBL" id="BLAY01000052">
    <property type="protein sequence ID" value="GET38774.1"/>
    <property type="molecule type" value="Genomic_DNA"/>
</dbReference>
<dbReference type="Pfam" id="PF04471">
    <property type="entry name" value="Mrr_cat"/>
    <property type="match status" value="1"/>
</dbReference>
<dbReference type="InterPro" id="IPR011335">
    <property type="entry name" value="Restrct_endonuc-II-like"/>
</dbReference>
<dbReference type="InterPro" id="IPR052906">
    <property type="entry name" value="Type_IV_Methyl-Rstrct_Enzyme"/>
</dbReference>
<evidence type="ECO:0000259" key="1">
    <source>
        <dbReference type="Pfam" id="PF04471"/>
    </source>
</evidence>
<dbReference type="GO" id="GO:0015666">
    <property type="term" value="F:restriction endodeoxyribonuclease activity"/>
    <property type="evidence" value="ECO:0007669"/>
    <property type="project" value="TreeGrafter"/>
</dbReference>
<dbReference type="Proteomes" id="UP001050975">
    <property type="component" value="Unassembled WGS sequence"/>
</dbReference>
<dbReference type="GO" id="GO:0003677">
    <property type="term" value="F:DNA binding"/>
    <property type="evidence" value="ECO:0007669"/>
    <property type="project" value="InterPro"/>
</dbReference>
<dbReference type="PANTHER" id="PTHR30015:SF6">
    <property type="entry name" value="SLL1429 PROTEIN"/>
    <property type="match status" value="1"/>
</dbReference>
<reference evidence="2" key="1">
    <citation type="submission" date="2019-10" db="EMBL/GenBank/DDBJ databases">
        <title>Draft genome sequece of Microseira wollei NIES-4236.</title>
        <authorList>
            <person name="Yamaguchi H."/>
            <person name="Suzuki S."/>
            <person name="Kawachi M."/>
        </authorList>
    </citation>
    <scope>NUCLEOTIDE SEQUENCE</scope>
    <source>
        <strain evidence="2">NIES-4236</strain>
    </source>
</reference>
<evidence type="ECO:0000313" key="3">
    <source>
        <dbReference type="Proteomes" id="UP001050975"/>
    </source>
</evidence>
<dbReference type="Gene3D" id="3.40.1350.10">
    <property type="match status" value="1"/>
</dbReference>
<sequence>MVPRFLQKAAKNIVKEAIKEIQKTLLDTFKDIILGQGTLDRKELGQLVGQIDKMTGEEFEEFLSICFKRLGYVVKTTPKSNDFGADLILINQGNKTVVQAKRYKKTVGSAAVQEVVGAIKYYGANNAIVITNSKFTSSAYALARPNGVELWDREKLIDLILRAKTMNQQ</sequence>
<dbReference type="InterPro" id="IPR011856">
    <property type="entry name" value="tRNA_endonuc-like_dom_sf"/>
</dbReference>
<dbReference type="PANTHER" id="PTHR30015">
    <property type="entry name" value="MRR RESTRICTION SYSTEM PROTEIN"/>
    <property type="match status" value="1"/>
</dbReference>
<keyword evidence="3" id="KW-1185">Reference proteome</keyword>
<dbReference type="AlphaFoldDB" id="A0AAV3XE98"/>